<keyword evidence="2" id="KW-1185">Reference proteome</keyword>
<sequence>MRRAEIIVLKESYIDYDLNEIHVIKSAAATTTFDDENLKIRIA</sequence>
<organism evidence="1 2">
    <name type="scientific">Clostridium algifaecis</name>
    <dbReference type="NCBI Taxonomy" id="1472040"/>
    <lineage>
        <taxon>Bacteria</taxon>
        <taxon>Bacillati</taxon>
        <taxon>Bacillota</taxon>
        <taxon>Clostridia</taxon>
        <taxon>Eubacteriales</taxon>
        <taxon>Clostridiaceae</taxon>
        <taxon>Clostridium</taxon>
    </lineage>
</organism>
<protein>
    <submittedName>
        <fullName evidence="1">Uncharacterized protein</fullName>
    </submittedName>
</protein>
<gene>
    <name evidence="1" type="ORF">J2Z42_001267</name>
</gene>
<evidence type="ECO:0000313" key="1">
    <source>
        <dbReference type="EMBL" id="MBP2032595.1"/>
    </source>
</evidence>
<dbReference type="RefSeq" id="WP_281063528.1">
    <property type="nucleotide sequence ID" value="NZ_JAGGLM010000005.1"/>
</dbReference>
<dbReference type="Proteomes" id="UP001519307">
    <property type="component" value="Unassembled WGS sequence"/>
</dbReference>
<evidence type="ECO:0000313" key="2">
    <source>
        <dbReference type="Proteomes" id="UP001519307"/>
    </source>
</evidence>
<reference evidence="1 2" key="1">
    <citation type="submission" date="2021-03" db="EMBL/GenBank/DDBJ databases">
        <title>Genomic Encyclopedia of Type Strains, Phase IV (KMG-IV): sequencing the most valuable type-strain genomes for metagenomic binning, comparative biology and taxonomic classification.</title>
        <authorList>
            <person name="Goeker M."/>
        </authorList>
    </citation>
    <scope>NUCLEOTIDE SEQUENCE [LARGE SCALE GENOMIC DNA]</scope>
    <source>
        <strain evidence="1 2">DSM 28783</strain>
    </source>
</reference>
<comment type="caution">
    <text evidence="1">The sequence shown here is derived from an EMBL/GenBank/DDBJ whole genome shotgun (WGS) entry which is preliminary data.</text>
</comment>
<proteinExistence type="predicted"/>
<accession>A0ABS4KRD4</accession>
<name>A0ABS4KRD4_9CLOT</name>
<dbReference type="EMBL" id="JAGGLM010000005">
    <property type="protein sequence ID" value="MBP2032595.1"/>
    <property type="molecule type" value="Genomic_DNA"/>
</dbReference>